<feature type="disulfide bond" evidence="9">
    <location>
        <begin position="208"/>
        <end position="218"/>
    </location>
</feature>
<feature type="disulfide bond" evidence="9">
    <location>
        <begin position="710"/>
        <end position="720"/>
    </location>
</feature>
<dbReference type="InterPro" id="IPR001190">
    <property type="entry name" value="SRCR"/>
</dbReference>
<feature type="domain" description="SRCR" evidence="11">
    <location>
        <begin position="449"/>
        <end position="549"/>
    </location>
</feature>
<keyword evidence="4" id="KW-0677">Repeat</keyword>
<feature type="disulfide bond" evidence="9">
    <location>
        <begin position="620"/>
        <end position="630"/>
    </location>
</feature>
<dbReference type="PROSITE" id="PS50287">
    <property type="entry name" value="SRCR_2"/>
    <property type="match status" value="8"/>
</dbReference>
<feature type="domain" description="SRCR" evidence="11">
    <location>
        <begin position="242"/>
        <end position="342"/>
    </location>
</feature>
<evidence type="ECO:0000256" key="1">
    <source>
        <dbReference type="ARBA" id="ARBA00004167"/>
    </source>
</evidence>
<dbReference type="Proteomes" id="UP000314983">
    <property type="component" value="Chromosome 7"/>
</dbReference>
<feature type="domain" description="SRCR" evidence="11">
    <location>
        <begin position="656"/>
        <end position="742"/>
    </location>
</feature>
<feature type="disulfide bond" evidence="9">
    <location>
        <begin position="680"/>
        <end position="741"/>
    </location>
</feature>
<dbReference type="PROSITE" id="PS00420">
    <property type="entry name" value="SRCR_1"/>
    <property type="match status" value="1"/>
</dbReference>
<feature type="domain" description="SRCR" evidence="11">
    <location>
        <begin position="139"/>
        <end position="239"/>
    </location>
</feature>
<keyword evidence="7 9" id="KW-1015">Disulfide bond</keyword>
<comment type="caution">
    <text evidence="9">Lacks conserved residue(s) required for the propagation of feature annotation.</text>
</comment>
<evidence type="ECO:0000313" key="13">
    <source>
        <dbReference type="Proteomes" id="UP000314983"/>
    </source>
</evidence>
<sequence>MFRLYINIYISLVIYIPLIWPAVHLHTCYTAARLVNGWDSCSGRVELQYLSDWGSVCGDSWDMRAASVLCGQLKCGSAVAVLVADWFGEGSGHIWADVFVCHGNETHLSECPISSWSRTACSHKQDVGVICNGELFHSLRLSGGRECEGQVEVYFIQDWWRVLLDSWSVSEASVICRQLGCGSVLNFSSSSPSSPDQHIHMCVMGFNCSGSEAHLGNCSSANLLNLSCSSREQLSITSHSSIRLVGSGGDCAGRLEVFLNRSWGTVCDDSWDIEDAQVVCRQLQCGVALSAHVPAWFGRGTGPIWLNEVQCEGNETSMWNCRYQLCGQDECGHKEDVGVVCSGKVVRLVDGSSRCAGRVEVLHEGQWGTVCSAGWDMRDAAVVCREVDCGEAVDVLGGAHFGPGSGPIWMDDVDCSGSESTLKNCRSKGWGEHDCEHDEDAGVKCSDSVRLVNGGSRCAGRVEVLHRGQWGTVCGDDWDMRDAAVVCRELGCGEAGAAVRNAHFGPGSGPIWMDEVTCSGSESTLKNCRSEGWGEHNCEHDEDAGVKCSGYTAARLVNDCAGRLEVFLNSSWGTVCDDSWDIEDAQVVCRQLQCGVALSAHVPAWFGPGTGPIWLNEVQCEGNEAAMWNCRYQLCGQDECGHQEDVGVVCSEFKEMRLSEGCKGNLEVFYNGTWGNVLVCRELNCGRTGSESPSRARVKSSPNWLDQVKCRKHDSTLWHCPSEPWGQNSCENHNEVAHITCSALITNATSVSPPLIMINKSVDHLPLRLRGPERSCSGRLEVYHNAAWGSICDDQWDIRDAEVVCRQLGCGKALRADGSAAFGAGEGVIWLNRVKCRGDEIHLWDCSYSLNNHTDCSHKENAGVTCAGQRILLDSEVSVQKYFLPLIIICKSLFSLSFWVMRVKSVMISKRRRKTLPEAVYEEIDRRYINKRTRVSTRRGG</sequence>
<keyword evidence="13" id="KW-1185">Reference proteome</keyword>
<organism evidence="12 13">
    <name type="scientific">Electrophorus electricus</name>
    <name type="common">Electric eel</name>
    <name type="synonym">Gymnotus electricus</name>
    <dbReference type="NCBI Taxonomy" id="8005"/>
    <lineage>
        <taxon>Eukaryota</taxon>
        <taxon>Metazoa</taxon>
        <taxon>Chordata</taxon>
        <taxon>Craniata</taxon>
        <taxon>Vertebrata</taxon>
        <taxon>Euteleostomi</taxon>
        <taxon>Actinopterygii</taxon>
        <taxon>Neopterygii</taxon>
        <taxon>Teleostei</taxon>
        <taxon>Ostariophysi</taxon>
        <taxon>Gymnotiformes</taxon>
        <taxon>Gymnotoidei</taxon>
        <taxon>Gymnotidae</taxon>
        <taxon>Electrophorus</taxon>
    </lineage>
</organism>
<dbReference type="SMART" id="SM00202">
    <property type="entry name" value="SR"/>
    <property type="match status" value="8"/>
</dbReference>
<keyword evidence="6 10" id="KW-0472">Membrane</keyword>
<evidence type="ECO:0000313" key="12">
    <source>
        <dbReference type="Ensembl" id="ENSEEEP00000064638.1"/>
    </source>
</evidence>
<dbReference type="FunFam" id="3.10.250.10:FF:000002">
    <property type="entry name" value="Scavenger receptor cysteine-rich type 1 protein M130"/>
    <property type="match status" value="1"/>
</dbReference>
<evidence type="ECO:0000256" key="3">
    <source>
        <dbReference type="ARBA" id="ARBA00022729"/>
    </source>
</evidence>
<feature type="disulfide bond" evidence="9">
    <location>
        <begin position="589"/>
        <end position="650"/>
    </location>
</feature>
<name>A0AAY5F6G9_ELEEL</name>
<gene>
    <name evidence="12" type="primary">CD163L1</name>
</gene>
<feature type="disulfide bond" evidence="9">
    <location>
        <begin position="518"/>
        <end position="528"/>
    </location>
</feature>
<feature type="domain" description="SRCR" evidence="11">
    <location>
        <begin position="346"/>
        <end position="446"/>
    </location>
</feature>
<keyword evidence="3" id="KW-0732">Signal</keyword>
<dbReference type="GeneTree" id="ENSGT00940000163299"/>
<evidence type="ECO:0000256" key="9">
    <source>
        <dbReference type="PROSITE-ProRule" id="PRU00196"/>
    </source>
</evidence>
<feature type="disulfide bond" evidence="9">
    <location>
        <begin position="311"/>
        <end position="321"/>
    </location>
</feature>
<feature type="domain" description="SRCR" evidence="11">
    <location>
        <begin position="767"/>
        <end position="867"/>
    </location>
</feature>
<feature type="disulfide bond" evidence="9">
    <location>
        <begin position="576"/>
        <end position="640"/>
    </location>
</feature>
<feature type="transmembrane region" description="Helical" evidence="10">
    <location>
        <begin position="5"/>
        <end position="23"/>
    </location>
</feature>
<feature type="disulfide bond" evidence="9">
    <location>
        <begin position="415"/>
        <end position="425"/>
    </location>
</feature>
<reference evidence="12 13" key="1">
    <citation type="submission" date="2020-05" db="EMBL/GenBank/DDBJ databases">
        <title>Electrophorus electricus (electric eel) genome, fEleEle1, primary haplotype.</title>
        <authorList>
            <person name="Myers G."/>
            <person name="Meyer A."/>
            <person name="Fedrigo O."/>
            <person name="Formenti G."/>
            <person name="Rhie A."/>
            <person name="Tracey A."/>
            <person name="Sims Y."/>
            <person name="Jarvis E.D."/>
        </authorList>
    </citation>
    <scope>NUCLEOTIDE SEQUENCE [LARGE SCALE GENOMIC DNA]</scope>
</reference>
<keyword evidence="5 10" id="KW-1133">Transmembrane helix</keyword>
<dbReference type="FunFam" id="3.10.250.10:FF:000006">
    <property type="entry name" value="neurotrypsin isoform X2"/>
    <property type="match status" value="2"/>
</dbReference>
<feature type="disulfide bond" evidence="9">
    <location>
        <begin position="805"/>
        <end position="866"/>
    </location>
</feature>
<dbReference type="InterPro" id="IPR036772">
    <property type="entry name" value="SRCR-like_dom_sf"/>
</dbReference>
<protein>
    <recommendedName>
        <fullName evidence="11">SRCR domain-containing protein</fullName>
    </recommendedName>
</protein>
<dbReference type="PANTHER" id="PTHR19331">
    <property type="entry name" value="SCAVENGER RECEPTOR DOMAIN-CONTAINING"/>
    <property type="match status" value="1"/>
</dbReference>
<dbReference type="FunFam" id="3.10.250.10:FF:000004">
    <property type="entry name" value="Scavenger receptor cysteine-rich type 1 protein M130"/>
    <property type="match status" value="1"/>
</dbReference>
<keyword evidence="8" id="KW-0325">Glycoprotein</keyword>
<evidence type="ECO:0000256" key="2">
    <source>
        <dbReference type="ARBA" id="ARBA00022692"/>
    </source>
</evidence>
<feature type="disulfide bond" evidence="9">
    <location>
        <begin position="371"/>
        <end position="435"/>
    </location>
</feature>
<evidence type="ECO:0000256" key="7">
    <source>
        <dbReference type="ARBA" id="ARBA00023157"/>
    </source>
</evidence>
<dbReference type="Gene3D" id="3.10.250.10">
    <property type="entry name" value="SRCR-like domain"/>
    <property type="match status" value="8"/>
</dbReference>
<dbReference type="FunFam" id="3.10.250.10:FF:000009">
    <property type="entry name" value="WC1"/>
    <property type="match status" value="3"/>
</dbReference>
<evidence type="ECO:0000256" key="5">
    <source>
        <dbReference type="ARBA" id="ARBA00022989"/>
    </source>
</evidence>
<dbReference type="Ensembl" id="ENSEEET00000056971.1">
    <property type="protein sequence ID" value="ENSEEEP00000064638.1"/>
    <property type="gene ID" value="ENSEEEG00000029052.1"/>
</dbReference>
<evidence type="ECO:0000259" key="11">
    <source>
        <dbReference type="PROSITE" id="PS50287"/>
    </source>
</evidence>
<comment type="subcellular location">
    <subcellularLocation>
        <location evidence="1">Membrane</location>
        <topology evidence="1">Single-pass membrane protein</topology>
    </subcellularLocation>
</comment>
<feature type="transmembrane region" description="Helical" evidence="10">
    <location>
        <begin position="882"/>
        <end position="903"/>
    </location>
</feature>
<feature type="disulfide bond" evidence="9">
    <location>
        <begin position="792"/>
        <end position="856"/>
    </location>
</feature>
<feature type="disulfide bond" evidence="9">
    <location>
        <begin position="267"/>
        <end position="331"/>
    </location>
</feature>
<evidence type="ECO:0000256" key="6">
    <source>
        <dbReference type="ARBA" id="ARBA00023136"/>
    </source>
</evidence>
<evidence type="ECO:0000256" key="8">
    <source>
        <dbReference type="ARBA" id="ARBA00023180"/>
    </source>
</evidence>
<reference evidence="12" key="2">
    <citation type="submission" date="2025-08" db="UniProtKB">
        <authorList>
            <consortium name="Ensembl"/>
        </authorList>
    </citation>
    <scope>IDENTIFICATION</scope>
</reference>
<keyword evidence="2 10" id="KW-0812">Transmembrane</keyword>
<feature type="disulfide bond" evidence="9">
    <location>
        <begin position="101"/>
        <end position="111"/>
    </location>
</feature>
<feature type="disulfide bond" evidence="9">
    <location>
        <begin position="487"/>
        <end position="548"/>
    </location>
</feature>
<feature type="disulfide bond" evidence="9">
    <location>
        <begin position="836"/>
        <end position="846"/>
    </location>
</feature>
<feature type="disulfide bond" evidence="9">
    <location>
        <begin position="384"/>
        <end position="445"/>
    </location>
</feature>
<feature type="disulfide bond" evidence="9">
    <location>
        <begin position="474"/>
        <end position="538"/>
    </location>
</feature>
<feature type="disulfide bond" evidence="9">
    <location>
        <begin position="70"/>
        <end position="131"/>
    </location>
</feature>
<dbReference type="PANTHER" id="PTHR19331:SF468">
    <property type="entry name" value="SCAVENGER RECEPTOR CYSTEINE-RICH TYPE 1 PROTEIN M160"/>
    <property type="match status" value="1"/>
</dbReference>
<dbReference type="SUPFAM" id="SSF56487">
    <property type="entry name" value="SRCR-like"/>
    <property type="match status" value="8"/>
</dbReference>
<dbReference type="Pfam" id="PF00530">
    <property type="entry name" value="SRCR"/>
    <property type="match status" value="8"/>
</dbReference>
<dbReference type="GO" id="GO:0005737">
    <property type="term" value="C:cytoplasm"/>
    <property type="evidence" value="ECO:0007669"/>
    <property type="project" value="UniProtKB-ARBA"/>
</dbReference>
<evidence type="ECO:0000256" key="4">
    <source>
        <dbReference type="ARBA" id="ARBA00022737"/>
    </source>
</evidence>
<feature type="disulfide bond" evidence="9">
    <location>
        <begin position="280"/>
        <end position="341"/>
    </location>
</feature>
<feature type="domain" description="SRCR" evidence="11">
    <location>
        <begin position="32"/>
        <end position="132"/>
    </location>
</feature>
<dbReference type="AlphaFoldDB" id="A0AAY5F6G9"/>
<reference evidence="12" key="3">
    <citation type="submission" date="2025-09" db="UniProtKB">
        <authorList>
            <consortium name="Ensembl"/>
        </authorList>
    </citation>
    <scope>IDENTIFICATION</scope>
</reference>
<dbReference type="GO" id="GO:0016020">
    <property type="term" value="C:membrane"/>
    <property type="evidence" value="ECO:0007669"/>
    <property type="project" value="UniProtKB-SubCell"/>
</dbReference>
<evidence type="ECO:0000256" key="10">
    <source>
        <dbReference type="SAM" id="Phobius"/>
    </source>
</evidence>
<proteinExistence type="predicted"/>
<accession>A0AAY5F6G9</accession>
<dbReference type="PRINTS" id="PR00258">
    <property type="entry name" value="SPERACTRCPTR"/>
</dbReference>
<feature type="disulfide bond" evidence="9">
    <location>
        <begin position="57"/>
        <end position="121"/>
    </location>
</feature>
<feature type="domain" description="SRCR" evidence="11">
    <location>
        <begin position="546"/>
        <end position="651"/>
    </location>
</feature>